<feature type="domain" description="Flagellar hook protein FlgE/F/G-like D1" evidence="8">
    <location>
        <begin position="97"/>
        <end position="158"/>
    </location>
</feature>
<evidence type="ECO:0000256" key="4">
    <source>
        <dbReference type="ARBA" id="ARBA00023143"/>
    </source>
</evidence>
<gene>
    <name evidence="9" type="ORF">LzC2_30850</name>
</gene>
<evidence type="ECO:0000256" key="1">
    <source>
        <dbReference type="ARBA" id="ARBA00004117"/>
    </source>
</evidence>
<dbReference type="InterPro" id="IPR037058">
    <property type="entry name" value="Falgellar_hook_FlgE_sf"/>
</dbReference>
<feature type="domain" description="Flagellar hook protein FlgE D2" evidence="7">
    <location>
        <begin position="336"/>
        <end position="444"/>
    </location>
</feature>
<dbReference type="SUPFAM" id="SSF117143">
    <property type="entry name" value="Flagellar hook protein flgE"/>
    <property type="match status" value="1"/>
</dbReference>
<comment type="caution">
    <text evidence="9">The sequence shown here is derived from an EMBL/GenBank/DDBJ whole genome shotgun (WGS) entry which is preliminary data.</text>
</comment>
<dbReference type="InterPro" id="IPR037925">
    <property type="entry name" value="FlgE/F/G-like"/>
</dbReference>
<name>A0ABX1VGL8_9PLAN</name>
<dbReference type="EMBL" id="WTPX01000113">
    <property type="protein sequence ID" value="NNJ26988.1"/>
    <property type="molecule type" value="Genomic_DNA"/>
</dbReference>
<evidence type="ECO:0000256" key="3">
    <source>
        <dbReference type="ARBA" id="ARBA00019015"/>
    </source>
</evidence>
<dbReference type="NCBIfam" id="TIGR03506">
    <property type="entry name" value="FlgEFG_subfam"/>
    <property type="match status" value="2"/>
</dbReference>
<proteinExistence type="inferred from homology"/>
<reference evidence="9 10" key="1">
    <citation type="journal article" date="2020" name="Syst. Appl. Microbiol.">
        <title>Alienimonas chondri sp. nov., a novel planctomycete isolated from the biofilm of the red alga Chondrus crispus.</title>
        <authorList>
            <person name="Vitorino I."/>
            <person name="Albuquerque L."/>
            <person name="Wiegand S."/>
            <person name="Kallscheuer N."/>
            <person name="da Costa M.S."/>
            <person name="Lobo-da-Cunha A."/>
            <person name="Jogler C."/>
            <person name="Lage O.M."/>
        </authorList>
    </citation>
    <scope>NUCLEOTIDE SEQUENCE [LARGE SCALE GENOMIC DNA]</scope>
    <source>
        <strain evidence="9 10">LzC2</strain>
    </source>
</reference>
<sequence length="565" mass="57803">MGLASATTTALNGMRLNETSIDVLGNNVANAGTRGFKSSEALFTTQLVTTLSSGDGPSGANGGTNPRQIGLGGTVSTIRKDFSQGSVTTSNSATDMAIEGEGFFVIENGLGTQFTRDGSFTLNPEGKLVNPSGSRVQGYGIDGNYNLQTAAPTDIEIPLGKLYIAEATSNATFTGAFFSGGELATNGTVQSTMALQDANGGGPGVPGPPSPTTPLEDLTSGGVNLFTAGDDISFGGRKGDRDLAPQDIPVTGSTVTDLMSLMERVLGIHNGPGIPNDGFTGDPPGVQLVGDAIRITGNRGEANALQIVPGDLRSGGAVVLTPFQTQADAVGESAVRDIIVYDSLGQEVNVRLTGVLEERSSTRTGFRWYADSADDSGGNLDIGSGKLEFDGVGDLVTGQDGTLSVQRDQTAALSPLTLNLDFSQLSGISSTAQGSNFIMEEQDGAPPGTLVDFAIGESGGISGVFDNGLLRPLGRIVVAQFSNINGLVEGGGGTFREGPNSGPARITAPGAFGAGLLRAGAVELSNTDIGKNLVDLIIASTNYRGNARIISSTQELTDELLRLGR</sequence>
<comment type="function">
    <text evidence="5">A flexible structure which links the flagellar filament to the drive apparatus in the basal body.</text>
</comment>
<feature type="domain" description="Flagellar basal-body/hook protein C-terminal" evidence="6">
    <location>
        <begin position="519"/>
        <end position="563"/>
    </location>
</feature>
<evidence type="ECO:0000256" key="2">
    <source>
        <dbReference type="ARBA" id="ARBA00009677"/>
    </source>
</evidence>
<accession>A0ABX1VGL8</accession>
<dbReference type="Proteomes" id="UP000609651">
    <property type="component" value="Unassembled WGS sequence"/>
</dbReference>
<dbReference type="PANTHER" id="PTHR30435:SF1">
    <property type="entry name" value="FLAGELLAR HOOK PROTEIN FLGE"/>
    <property type="match status" value="1"/>
</dbReference>
<keyword evidence="4 5" id="KW-0975">Bacterial flagellum</keyword>
<comment type="subcellular location">
    <subcellularLocation>
        <location evidence="1 5">Bacterial flagellum basal body</location>
    </subcellularLocation>
</comment>
<dbReference type="PANTHER" id="PTHR30435">
    <property type="entry name" value="FLAGELLAR PROTEIN"/>
    <property type="match status" value="1"/>
</dbReference>
<evidence type="ECO:0000256" key="5">
    <source>
        <dbReference type="RuleBase" id="RU362116"/>
    </source>
</evidence>
<dbReference type="Gene3D" id="2.60.98.20">
    <property type="entry name" value="Flagellar hook protein FlgE"/>
    <property type="match status" value="1"/>
</dbReference>
<keyword evidence="10" id="KW-1185">Reference proteome</keyword>
<evidence type="ECO:0000313" key="10">
    <source>
        <dbReference type="Proteomes" id="UP000609651"/>
    </source>
</evidence>
<dbReference type="Pfam" id="PF22692">
    <property type="entry name" value="LlgE_F_G_D1"/>
    <property type="match status" value="1"/>
</dbReference>
<evidence type="ECO:0000259" key="8">
    <source>
        <dbReference type="Pfam" id="PF22692"/>
    </source>
</evidence>
<dbReference type="RefSeq" id="WP_171188553.1">
    <property type="nucleotide sequence ID" value="NZ_WTPX01000113.1"/>
</dbReference>
<evidence type="ECO:0000313" key="9">
    <source>
        <dbReference type="EMBL" id="NNJ26988.1"/>
    </source>
</evidence>
<dbReference type="InterPro" id="IPR053967">
    <property type="entry name" value="LlgE_F_G-like_D1"/>
</dbReference>
<protein>
    <recommendedName>
        <fullName evidence="3 5">Flagellar hook protein FlgE</fullName>
    </recommendedName>
</protein>
<dbReference type="Pfam" id="PF07559">
    <property type="entry name" value="FlgE_D2"/>
    <property type="match status" value="1"/>
</dbReference>
<dbReference type="InterPro" id="IPR010930">
    <property type="entry name" value="Flg_bb/hook_C_dom"/>
</dbReference>
<dbReference type="InterPro" id="IPR020013">
    <property type="entry name" value="Flagellar_FlgE/F/G"/>
</dbReference>
<dbReference type="InterPro" id="IPR011491">
    <property type="entry name" value="FlgE_D2"/>
</dbReference>
<comment type="similarity">
    <text evidence="2 5">Belongs to the flagella basal body rod proteins family.</text>
</comment>
<evidence type="ECO:0000259" key="7">
    <source>
        <dbReference type="Pfam" id="PF07559"/>
    </source>
</evidence>
<evidence type="ECO:0000259" key="6">
    <source>
        <dbReference type="Pfam" id="PF06429"/>
    </source>
</evidence>
<dbReference type="Pfam" id="PF06429">
    <property type="entry name" value="Flg_bbr_C"/>
    <property type="match status" value="1"/>
</dbReference>
<organism evidence="9 10">
    <name type="scientific">Alienimonas chondri</name>
    <dbReference type="NCBI Taxonomy" id="2681879"/>
    <lineage>
        <taxon>Bacteria</taxon>
        <taxon>Pseudomonadati</taxon>
        <taxon>Planctomycetota</taxon>
        <taxon>Planctomycetia</taxon>
        <taxon>Planctomycetales</taxon>
        <taxon>Planctomycetaceae</taxon>
        <taxon>Alienimonas</taxon>
    </lineage>
</organism>